<feature type="region of interest" description="Disordered" evidence="8">
    <location>
        <begin position="1"/>
        <end position="28"/>
    </location>
</feature>
<dbReference type="GO" id="GO:0005737">
    <property type="term" value="C:cytoplasm"/>
    <property type="evidence" value="ECO:0007669"/>
    <property type="project" value="TreeGrafter"/>
</dbReference>
<keyword evidence="7" id="KW-0342">GTP-binding</keyword>
<dbReference type="AlphaFoldDB" id="A0A502CD11"/>
<accession>A0A502CD11</accession>
<reference evidence="10 11" key="1">
    <citation type="journal article" date="2019" name="Environ. Microbiol.">
        <title>Species interactions and distinct microbial communities in high Arctic permafrost affected cryosols are associated with the CH4 and CO2 gas fluxes.</title>
        <authorList>
            <person name="Altshuler I."/>
            <person name="Hamel J."/>
            <person name="Turney S."/>
            <person name="Magnuson E."/>
            <person name="Levesque R."/>
            <person name="Greer C."/>
            <person name="Whyte L.G."/>
        </authorList>
    </citation>
    <scope>NUCLEOTIDE SEQUENCE [LARGE SCALE GENOMIC DNA]</scope>
    <source>
        <strain evidence="10 11">S13Y</strain>
    </source>
</reference>
<feature type="binding site" evidence="7">
    <location>
        <position position="103"/>
    </location>
    <ligand>
        <name>Zn(2+)</name>
        <dbReference type="ChEBI" id="CHEBI:29105"/>
    </ligand>
</feature>
<comment type="pathway">
    <text evidence="2 7">Cofactor biosynthesis; 7,8-dihydroneopterin triphosphate biosynthesis; 7,8-dihydroneopterin triphosphate from GTP: step 1/1.</text>
</comment>
<keyword evidence="6 7" id="KW-0378">Hydrolase</keyword>
<keyword evidence="7" id="KW-0862">Zinc</keyword>
<dbReference type="InterPro" id="IPR020602">
    <property type="entry name" value="GTP_CycHdrlase_I_dom"/>
</dbReference>
<dbReference type="GO" id="GO:0006730">
    <property type="term" value="P:one-carbon metabolic process"/>
    <property type="evidence" value="ECO:0007669"/>
    <property type="project" value="UniProtKB-UniRule"/>
</dbReference>
<organism evidence="10 11">
    <name type="scientific">Rhodanobacter glycinis</name>
    <dbReference type="NCBI Taxonomy" id="582702"/>
    <lineage>
        <taxon>Bacteria</taxon>
        <taxon>Pseudomonadati</taxon>
        <taxon>Pseudomonadota</taxon>
        <taxon>Gammaproteobacteria</taxon>
        <taxon>Lysobacterales</taxon>
        <taxon>Rhodanobacteraceae</taxon>
        <taxon>Rhodanobacter</taxon>
    </lineage>
</organism>
<evidence type="ECO:0000313" key="10">
    <source>
        <dbReference type="EMBL" id="TPG09909.1"/>
    </source>
</evidence>
<dbReference type="NCBIfam" id="NF006825">
    <property type="entry name" value="PRK09347.1-2"/>
    <property type="match status" value="1"/>
</dbReference>
<dbReference type="SUPFAM" id="SSF55620">
    <property type="entry name" value="Tetrahydrobiopterin biosynthesis enzymes-like"/>
    <property type="match status" value="1"/>
</dbReference>
<evidence type="ECO:0000313" key="11">
    <source>
        <dbReference type="Proteomes" id="UP000319486"/>
    </source>
</evidence>
<protein>
    <recommendedName>
        <fullName evidence="7">GTP cyclohydrolase 1</fullName>
        <ecNumber evidence="7">3.5.4.16</ecNumber>
    </recommendedName>
    <alternativeName>
        <fullName evidence="7">GTP cyclohydrolase I</fullName>
        <shortName evidence="7">GTP-CH-I</shortName>
    </alternativeName>
</protein>
<sequence>MLDIDPLPSSSATANAAQDPASAAARPSRAEAEAAVRTLIRWAGDEPSREGLLATPARVVRAYEEWFAGYRQDPAGVLSRTFGEVGGYDDLVLLRDIPLQSTCEHHMAAIRGVVHIAYLPSRRVVGISKLARLVEALGRRLQIQERLTSEIADTLANVLQPRGVAVIVQASHECLSSRGVRLHGVSMLTRRLLGEFAQEPRRQEILAMLAG</sequence>
<dbReference type="Pfam" id="PF01227">
    <property type="entry name" value="GTP_cyclohydroI"/>
    <property type="match status" value="1"/>
</dbReference>
<dbReference type="UniPathway" id="UPA00848">
    <property type="reaction ID" value="UER00151"/>
</dbReference>
<comment type="catalytic activity">
    <reaction evidence="1 7">
        <text>GTP + H2O = 7,8-dihydroneopterin 3'-triphosphate + formate + H(+)</text>
        <dbReference type="Rhea" id="RHEA:17473"/>
        <dbReference type="ChEBI" id="CHEBI:15377"/>
        <dbReference type="ChEBI" id="CHEBI:15378"/>
        <dbReference type="ChEBI" id="CHEBI:15740"/>
        <dbReference type="ChEBI" id="CHEBI:37565"/>
        <dbReference type="ChEBI" id="CHEBI:58462"/>
        <dbReference type="EC" id="3.5.4.16"/>
    </reaction>
</comment>
<proteinExistence type="inferred from homology"/>
<keyword evidence="7" id="KW-0547">Nucleotide-binding</keyword>
<dbReference type="GO" id="GO:0008270">
    <property type="term" value="F:zinc ion binding"/>
    <property type="evidence" value="ECO:0007669"/>
    <property type="project" value="UniProtKB-UniRule"/>
</dbReference>
<evidence type="ECO:0000256" key="1">
    <source>
        <dbReference type="ARBA" id="ARBA00001052"/>
    </source>
</evidence>
<evidence type="ECO:0000259" key="9">
    <source>
        <dbReference type="Pfam" id="PF01227"/>
    </source>
</evidence>
<dbReference type="NCBIfam" id="NF006826">
    <property type="entry name" value="PRK09347.1-3"/>
    <property type="match status" value="1"/>
</dbReference>
<dbReference type="PANTHER" id="PTHR11109:SF7">
    <property type="entry name" value="GTP CYCLOHYDROLASE 1"/>
    <property type="match status" value="1"/>
</dbReference>
<feature type="binding site" evidence="7">
    <location>
        <position position="174"/>
    </location>
    <ligand>
        <name>Zn(2+)</name>
        <dbReference type="ChEBI" id="CHEBI:29105"/>
    </ligand>
</feature>
<dbReference type="PANTHER" id="PTHR11109">
    <property type="entry name" value="GTP CYCLOHYDROLASE I"/>
    <property type="match status" value="1"/>
</dbReference>
<evidence type="ECO:0000256" key="4">
    <source>
        <dbReference type="ARBA" id="ARBA00011857"/>
    </source>
</evidence>
<name>A0A502CD11_9GAMM</name>
<dbReference type="RefSeq" id="WP_140651761.1">
    <property type="nucleotide sequence ID" value="NZ_RCZO01000004.1"/>
</dbReference>
<dbReference type="GO" id="GO:0005525">
    <property type="term" value="F:GTP binding"/>
    <property type="evidence" value="ECO:0007669"/>
    <property type="project" value="UniProtKB-KW"/>
</dbReference>
<comment type="similarity">
    <text evidence="3 7">Belongs to the GTP cyclohydrolase I family.</text>
</comment>
<dbReference type="HAMAP" id="MF_00223">
    <property type="entry name" value="FolE"/>
    <property type="match status" value="1"/>
</dbReference>
<evidence type="ECO:0000256" key="2">
    <source>
        <dbReference type="ARBA" id="ARBA00005080"/>
    </source>
</evidence>
<feature type="compositionally biased region" description="Low complexity" evidence="8">
    <location>
        <begin position="10"/>
        <end position="27"/>
    </location>
</feature>
<dbReference type="GO" id="GO:0006729">
    <property type="term" value="P:tetrahydrobiopterin biosynthetic process"/>
    <property type="evidence" value="ECO:0007669"/>
    <property type="project" value="TreeGrafter"/>
</dbReference>
<dbReference type="InterPro" id="IPR018234">
    <property type="entry name" value="GTP_CycHdrlase_I_CS"/>
</dbReference>
<dbReference type="EMBL" id="RCZO01000004">
    <property type="protein sequence ID" value="TPG09909.1"/>
    <property type="molecule type" value="Genomic_DNA"/>
</dbReference>
<evidence type="ECO:0000256" key="8">
    <source>
        <dbReference type="SAM" id="MobiDB-lite"/>
    </source>
</evidence>
<keyword evidence="11" id="KW-1185">Reference proteome</keyword>
<evidence type="ECO:0000256" key="3">
    <source>
        <dbReference type="ARBA" id="ARBA00008085"/>
    </source>
</evidence>
<keyword evidence="5 7" id="KW-0554">One-carbon metabolism</keyword>
<feature type="binding site" evidence="7">
    <location>
        <position position="106"/>
    </location>
    <ligand>
        <name>Zn(2+)</name>
        <dbReference type="ChEBI" id="CHEBI:29105"/>
    </ligand>
</feature>
<dbReference type="Proteomes" id="UP000319486">
    <property type="component" value="Unassembled WGS sequence"/>
</dbReference>
<dbReference type="Gene3D" id="3.30.1130.10">
    <property type="match status" value="1"/>
</dbReference>
<dbReference type="InterPro" id="IPR001474">
    <property type="entry name" value="GTP_CycHdrlase_I"/>
</dbReference>
<evidence type="ECO:0000256" key="6">
    <source>
        <dbReference type="ARBA" id="ARBA00022801"/>
    </source>
</evidence>
<feature type="domain" description="GTP cyclohydrolase I" evidence="9">
    <location>
        <begin position="33"/>
        <end position="206"/>
    </location>
</feature>
<dbReference type="EC" id="3.5.4.16" evidence="7"/>
<dbReference type="InterPro" id="IPR043134">
    <property type="entry name" value="GTP-CH-I_N"/>
</dbReference>
<dbReference type="FunFam" id="1.10.286.10:FF:000001">
    <property type="entry name" value="GTP cyclohydrolase 1"/>
    <property type="match status" value="1"/>
</dbReference>
<dbReference type="PROSITE" id="PS00859">
    <property type="entry name" value="GTP_CYCLOHYDROL_1_1"/>
    <property type="match status" value="1"/>
</dbReference>
<gene>
    <name evidence="7" type="primary">folE</name>
    <name evidence="10" type="ORF">EAH88_09230</name>
</gene>
<keyword evidence="7" id="KW-0479">Metal-binding</keyword>
<evidence type="ECO:0000256" key="5">
    <source>
        <dbReference type="ARBA" id="ARBA00022563"/>
    </source>
</evidence>
<comment type="caution">
    <text evidence="10">The sequence shown here is derived from an EMBL/GenBank/DDBJ whole genome shotgun (WGS) entry which is preliminary data.</text>
</comment>
<comment type="subunit">
    <text evidence="4">Toroid-shaped homodecamer, composed of two pentamers of five dimers.</text>
</comment>
<dbReference type="Gene3D" id="1.10.286.10">
    <property type="match status" value="1"/>
</dbReference>
<dbReference type="GO" id="GO:0046654">
    <property type="term" value="P:tetrahydrofolate biosynthetic process"/>
    <property type="evidence" value="ECO:0007669"/>
    <property type="project" value="UniProtKB-UniRule"/>
</dbReference>
<dbReference type="FunFam" id="3.30.1130.10:FF:000001">
    <property type="entry name" value="GTP cyclohydrolase 1"/>
    <property type="match status" value="1"/>
</dbReference>
<evidence type="ECO:0000256" key="7">
    <source>
        <dbReference type="HAMAP-Rule" id="MF_00223"/>
    </source>
</evidence>
<dbReference type="GO" id="GO:0003934">
    <property type="term" value="F:GTP cyclohydrolase I activity"/>
    <property type="evidence" value="ECO:0007669"/>
    <property type="project" value="UniProtKB-UniRule"/>
</dbReference>
<dbReference type="InterPro" id="IPR043133">
    <property type="entry name" value="GTP-CH-I_C/QueF"/>
</dbReference>
<comment type="subunit">
    <text evidence="7">Homopolymer.</text>
</comment>